<dbReference type="GO" id="GO:0000307">
    <property type="term" value="C:cyclin-dependent protein kinase holoenzyme complex"/>
    <property type="evidence" value="ECO:0007669"/>
    <property type="project" value="TreeGrafter"/>
</dbReference>
<dbReference type="EC" id="2.7.11.22" evidence="2"/>
<dbReference type="AlphaFoldDB" id="A0A8J8NFI5"/>
<feature type="binding site" evidence="14">
    <location>
        <position position="91"/>
    </location>
    <ligand>
        <name>ATP</name>
        <dbReference type="ChEBI" id="CHEBI:30616"/>
    </ligand>
</feature>
<evidence type="ECO:0000259" key="16">
    <source>
        <dbReference type="PROSITE" id="PS50011"/>
    </source>
</evidence>
<dbReference type="GO" id="GO:0000082">
    <property type="term" value="P:G1/S transition of mitotic cell cycle"/>
    <property type="evidence" value="ECO:0007669"/>
    <property type="project" value="TreeGrafter"/>
</dbReference>
<comment type="caution">
    <text evidence="17">The sequence shown here is derived from an EMBL/GenBank/DDBJ whole genome shotgun (WGS) entry which is preliminary data.</text>
</comment>
<dbReference type="InterPro" id="IPR011009">
    <property type="entry name" value="Kinase-like_dom_sf"/>
</dbReference>
<evidence type="ECO:0000256" key="11">
    <source>
        <dbReference type="ARBA" id="ARBA00042858"/>
    </source>
</evidence>
<gene>
    <name evidence="17" type="ORF">FGO68_gene12972</name>
</gene>
<dbReference type="CDD" id="cd07829">
    <property type="entry name" value="STKc_CDK_like"/>
    <property type="match status" value="1"/>
</dbReference>
<dbReference type="InterPro" id="IPR017441">
    <property type="entry name" value="Protein_kinase_ATP_BS"/>
</dbReference>
<evidence type="ECO:0000256" key="3">
    <source>
        <dbReference type="ARBA" id="ARBA00022527"/>
    </source>
</evidence>
<proteinExistence type="inferred from homology"/>
<dbReference type="GO" id="GO:0010468">
    <property type="term" value="P:regulation of gene expression"/>
    <property type="evidence" value="ECO:0007669"/>
    <property type="project" value="TreeGrafter"/>
</dbReference>
<evidence type="ECO:0000256" key="4">
    <source>
        <dbReference type="ARBA" id="ARBA00022679"/>
    </source>
</evidence>
<dbReference type="GO" id="GO:0004693">
    <property type="term" value="F:cyclin-dependent protein serine/threonine kinase activity"/>
    <property type="evidence" value="ECO:0007669"/>
    <property type="project" value="UniProtKB-EC"/>
</dbReference>
<evidence type="ECO:0000313" key="18">
    <source>
        <dbReference type="Proteomes" id="UP000785679"/>
    </source>
</evidence>
<comment type="catalytic activity">
    <reaction evidence="12">
        <text>L-threonyl-[protein] + ATP = O-phospho-L-threonyl-[protein] + ADP + H(+)</text>
        <dbReference type="Rhea" id="RHEA:46608"/>
        <dbReference type="Rhea" id="RHEA-COMP:11060"/>
        <dbReference type="Rhea" id="RHEA-COMP:11605"/>
        <dbReference type="ChEBI" id="CHEBI:15378"/>
        <dbReference type="ChEBI" id="CHEBI:30013"/>
        <dbReference type="ChEBI" id="CHEBI:30616"/>
        <dbReference type="ChEBI" id="CHEBI:61977"/>
        <dbReference type="ChEBI" id="CHEBI:456216"/>
        <dbReference type="EC" id="2.7.11.22"/>
    </reaction>
</comment>
<reference evidence="17" key="1">
    <citation type="submission" date="2019-06" db="EMBL/GenBank/DDBJ databases">
        <authorList>
            <person name="Zheng W."/>
        </authorList>
    </citation>
    <scope>NUCLEOTIDE SEQUENCE</scope>
    <source>
        <strain evidence="17">QDHG01</strain>
    </source>
</reference>
<evidence type="ECO:0000256" key="8">
    <source>
        <dbReference type="ARBA" id="ARBA00038543"/>
    </source>
</evidence>
<dbReference type="GO" id="GO:0030332">
    <property type="term" value="F:cyclin binding"/>
    <property type="evidence" value="ECO:0007669"/>
    <property type="project" value="TreeGrafter"/>
</dbReference>
<dbReference type="FunFam" id="1.10.510.10:FF:000574">
    <property type="entry name" value="Cell division related protein kinase 2"/>
    <property type="match status" value="1"/>
</dbReference>
<dbReference type="PANTHER" id="PTHR24056">
    <property type="entry name" value="CELL DIVISION PROTEIN KINASE"/>
    <property type="match status" value="1"/>
</dbReference>
<evidence type="ECO:0000256" key="14">
    <source>
        <dbReference type="PROSITE-ProRule" id="PRU10141"/>
    </source>
</evidence>
<dbReference type="PROSITE" id="PS00107">
    <property type="entry name" value="PROTEIN_KINASE_ATP"/>
    <property type="match status" value="1"/>
</dbReference>
<dbReference type="Pfam" id="PF00069">
    <property type="entry name" value="Pkinase"/>
    <property type="match status" value="1"/>
</dbReference>
<keyword evidence="3 15" id="KW-0723">Serine/threonine-protein kinase</keyword>
<dbReference type="GO" id="GO:0005634">
    <property type="term" value="C:nucleus"/>
    <property type="evidence" value="ECO:0007669"/>
    <property type="project" value="TreeGrafter"/>
</dbReference>
<dbReference type="FunFam" id="3.30.200.20:FF:000375">
    <property type="entry name" value="Cell division related protein kinase 2"/>
    <property type="match status" value="1"/>
</dbReference>
<evidence type="ECO:0000256" key="13">
    <source>
        <dbReference type="ARBA" id="ARBA00048367"/>
    </source>
</evidence>
<dbReference type="EMBL" id="RRYP01018221">
    <property type="protein sequence ID" value="TNV73724.1"/>
    <property type="molecule type" value="Genomic_DNA"/>
</dbReference>
<dbReference type="PROSITE" id="PS00108">
    <property type="entry name" value="PROTEIN_KINASE_ST"/>
    <property type="match status" value="1"/>
</dbReference>
<keyword evidence="5 14" id="KW-0547">Nucleotide-binding</keyword>
<dbReference type="InterPro" id="IPR050108">
    <property type="entry name" value="CDK"/>
</dbReference>
<evidence type="ECO:0000256" key="1">
    <source>
        <dbReference type="ARBA" id="ARBA00006485"/>
    </source>
</evidence>
<evidence type="ECO:0000256" key="15">
    <source>
        <dbReference type="RuleBase" id="RU000304"/>
    </source>
</evidence>
<keyword evidence="7 14" id="KW-0067">ATP-binding</keyword>
<dbReference type="GO" id="GO:0005524">
    <property type="term" value="F:ATP binding"/>
    <property type="evidence" value="ECO:0007669"/>
    <property type="project" value="UniProtKB-UniRule"/>
</dbReference>
<keyword evidence="4" id="KW-0808">Transferase</keyword>
<accession>A0A8J8NFI5</accession>
<sequence length="366" mass="41776">MREPCLGRVCQGLGSCSGHLLRILSTFPSPLQLLINRGINQLINYIMVDKHQQFGFGKIEHIQKIEQLGEGAYGVVHKGLNTRTNEIIALKKIKLETQSEGVPSTTIREISVLREIEHKNVVQLKDVIMCPTKMYLVFEYLELDLKKKIDTLISGVCFNPQLIKWYMHQLLSGVAACHSRRIIHRDLKPQNILLSSHDELKIADFGLARAFGIPIRPYTKEVVTLWYRAPELLLGSTEYSTPVDLWSVGCIFAEIVSKRALFDGDSEQDQIRKIFRLMGTPNEEVWPGVTTLPNFANVTWTQHQKQDLRSIIKYMDTVLDETGMDLLYRLLTYDPTQRISAIQALKHEYFRDLMPPSVGVAAAKRM</sequence>
<evidence type="ECO:0000256" key="2">
    <source>
        <dbReference type="ARBA" id="ARBA00012425"/>
    </source>
</evidence>
<name>A0A8J8NFI5_HALGN</name>
<protein>
    <recommendedName>
        <fullName evidence="9">Cyclin-dependent kinase 2 homolog</fullName>
        <ecNumber evidence="2">2.7.11.22</ecNumber>
    </recommendedName>
    <alternativeName>
        <fullName evidence="10">Cell division control protein 2 homolog</fullName>
    </alternativeName>
    <alternativeName>
        <fullName evidence="11">cdc2-related kinase 2</fullName>
    </alternativeName>
</protein>
<organism evidence="17 18">
    <name type="scientific">Halteria grandinella</name>
    <dbReference type="NCBI Taxonomy" id="5974"/>
    <lineage>
        <taxon>Eukaryota</taxon>
        <taxon>Sar</taxon>
        <taxon>Alveolata</taxon>
        <taxon>Ciliophora</taxon>
        <taxon>Intramacronucleata</taxon>
        <taxon>Spirotrichea</taxon>
        <taxon>Stichotrichia</taxon>
        <taxon>Sporadotrichida</taxon>
        <taxon>Halteriidae</taxon>
        <taxon>Halteria</taxon>
    </lineage>
</organism>
<dbReference type="GO" id="GO:0007165">
    <property type="term" value="P:signal transduction"/>
    <property type="evidence" value="ECO:0007669"/>
    <property type="project" value="TreeGrafter"/>
</dbReference>
<dbReference type="InterPro" id="IPR000719">
    <property type="entry name" value="Prot_kinase_dom"/>
</dbReference>
<dbReference type="Gene3D" id="1.10.510.10">
    <property type="entry name" value="Transferase(Phosphotransferase) domain 1"/>
    <property type="match status" value="1"/>
</dbReference>
<dbReference type="GO" id="GO:0010389">
    <property type="term" value="P:regulation of G2/M transition of mitotic cell cycle"/>
    <property type="evidence" value="ECO:0007669"/>
    <property type="project" value="TreeGrafter"/>
</dbReference>
<dbReference type="Gene3D" id="3.30.200.20">
    <property type="entry name" value="Phosphorylase Kinase, domain 1"/>
    <property type="match status" value="1"/>
</dbReference>
<feature type="domain" description="Protein kinase" evidence="16">
    <location>
        <begin position="62"/>
        <end position="350"/>
    </location>
</feature>
<evidence type="ECO:0000256" key="5">
    <source>
        <dbReference type="ARBA" id="ARBA00022741"/>
    </source>
</evidence>
<dbReference type="SMART" id="SM00220">
    <property type="entry name" value="S_TKc"/>
    <property type="match status" value="1"/>
</dbReference>
<dbReference type="OrthoDB" id="1732493at2759"/>
<evidence type="ECO:0000256" key="12">
    <source>
        <dbReference type="ARBA" id="ARBA00047811"/>
    </source>
</evidence>
<dbReference type="SUPFAM" id="SSF56112">
    <property type="entry name" value="Protein kinase-like (PK-like)"/>
    <property type="match status" value="1"/>
</dbReference>
<evidence type="ECO:0000256" key="10">
    <source>
        <dbReference type="ARBA" id="ARBA00041902"/>
    </source>
</evidence>
<evidence type="ECO:0000256" key="9">
    <source>
        <dbReference type="ARBA" id="ARBA00039612"/>
    </source>
</evidence>
<comment type="similarity">
    <text evidence="1">Belongs to the protein kinase superfamily. CMGC Ser/Thr protein kinase family. CDC2/CDKX subfamily.</text>
</comment>
<dbReference type="PROSITE" id="PS50011">
    <property type="entry name" value="PROTEIN_KINASE_DOM"/>
    <property type="match status" value="1"/>
</dbReference>
<keyword evidence="18" id="KW-1185">Reference proteome</keyword>
<dbReference type="InterPro" id="IPR008271">
    <property type="entry name" value="Ser/Thr_kinase_AS"/>
</dbReference>
<dbReference type="Proteomes" id="UP000785679">
    <property type="component" value="Unassembled WGS sequence"/>
</dbReference>
<evidence type="ECO:0000256" key="6">
    <source>
        <dbReference type="ARBA" id="ARBA00022777"/>
    </source>
</evidence>
<dbReference type="PANTHER" id="PTHR24056:SF254">
    <property type="entry name" value="CYCLIN-DEPENDENT KINASE 2"/>
    <property type="match status" value="1"/>
</dbReference>
<evidence type="ECO:0000313" key="17">
    <source>
        <dbReference type="EMBL" id="TNV73724.1"/>
    </source>
</evidence>
<keyword evidence="6" id="KW-0418">Kinase</keyword>
<dbReference type="GO" id="GO:0005737">
    <property type="term" value="C:cytoplasm"/>
    <property type="evidence" value="ECO:0007669"/>
    <property type="project" value="TreeGrafter"/>
</dbReference>
<comment type="subunit">
    <text evidence="8">May form a complex composed of at least the catalytic subunit CRK2 and a cyclin.</text>
</comment>
<comment type="catalytic activity">
    <reaction evidence="13">
        <text>L-seryl-[protein] + ATP = O-phospho-L-seryl-[protein] + ADP + H(+)</text>
        <dbReference type="Rhea" id="RHEA:17989"/>
        <dbReference type="Rhea" id="RHEA-COMP:9863"/>
        <dbReference type="Rhea" id="RHEA-COMP:11604"/>
        <dbReference type="ChEBI" id="CHEBI:15378"/>
        <dbReference type="ChEBI" id="CHEBI:29999"/>
        <dbReference type="ChEBI" id="CHEBI:30616"/>
        <dbReference type="ChEBI" id="CHEBI:83421"/>
        <dbReference type="ChEBI" id="CHEBI:456216"/>
        <dbReference type="EC" id="2.7.11.22"/>
    </reaction>
</comment>
<evidence type="ECO:0000256" key="7">
    <source>
        <dbReference type="ARBA" id="ARBA00022840"/>
    </source>
</evidence>